<evidence type="ECO:0000256" key="1">
    <source>
        <dbReference type="PROSITE-ProRule" id="PRU00339"/>
    </source>
</evidence>
<dbReference type="Proteomes" id="UP000622797">
    <property type="component" value="Unassembled WGS sequence"/>
</dbReference>
<dbReference type="SUPFAM" id="SSF52540">
    <property type="entry name" value="P-loop containing nucleoside triphosphate hydrolases"/>
    <property type="match status" value="1"/>
</dbReference>
<evidence type="ECO:0000313" key="2">
    <source>
        <dbReference type="EMBL" id="KAF4959264.1"/>
    </source>
</evidence>
<keyword evidence="3" id="KW-1185">Reference proteome</keyword>
<proteinExistence type="predicted"/>
<gene>
    <name evidence="2" type="ORF">FSARC_10780</name>
</gene>
<protein>
    <recommendedName>
        <fullName evidence="4">NB-ARC domain-containing protein</fullName>
    </recommendedName>
</protein>
<dbReference type="PANTHER" id="PTHR46082">
    <property type="entry name" value="ATP/GTP-BINDING PROTEIN-RELATED"/>
    <property type="match status" value="1"/>
</dbReference>
<dbReference type="Pfam" id="PF13424">
    <property type="entry name" value="TPR_12"/>
    <property type="match status" value="3"/>
</dbReference>
<keyword evidence="1" id="KW-0802">TPR repeat</keyword>
<dbReference type="InterPro" id="IPR019734">
    <property type="entry name" value="TPR_rpt"/>
</dbReference>
<dbReference type="InterPro" id="IPR027417">
    <property type="entry name" value="P-loop_NTPase"/>
</dbReference>
<feature type="repeat" description="TPR" evidence="1">
    <location>
        <begin position="573"/>
        <end position="606"/>
    </location>
</feature>
<comment type="caution">
    <text evidence="2">The sequence shown here is derived from an EMBL/GenBank/DDBJ whole genome shotgun (WGS) entry which is preliminary data.</text>
</comment>
<evidence type="ECO:0008006" key="4">
    <source>
        <dbReference type="Google" id="ProtNLM"/>
    </source>
</evidence>
<reference evidence="2" key="1">
    <citation type="journal article" date="2020" name="BMC Genomics">
        <title>Correction to: Identification and distribution of gene clusters required for synthesis of sphingolipid metabolism inhibitors in diverse species of the filamentous fungus Fusarium.</title>
        <authorList>
            <person name="Kim H.S."/>
            <person name="Lohmar J.M."/>
            <person name="Busman M."/>
            <person name="Brown D.W."/>
            <person name="Naumann T.A."/>
            <person name="Divon H.H."/>
            <person name="Lysoe E."/>
            <person name="Uhlig S."/>
            <person name="Proctor R.H."/>
        </authorList>
    </citation>
    <scope>NUCLEOTIDE SEQUENCE</scope>
    <source>
        <strain evidence="2">NRRL 20472</strain>
    </source>
</reference>
<dbReference type="SUPFAM" id="SSF48452">
    <property type="entry name" value="TPR-like"/>
    <property type="match status" value="1"/>
</dbReference>
<dbReference type="PANTHER" id="PTHR46082:SF6">
    <property type="entry name" value="AAA+ ATPASE DOMAIN-CONTAINING PROTEIN-RELATED"/>
    <property type="match status" value="1"/>
</dbReference>
<organism evidence="2 3">
    <name type="scientific">Fusarium sarcochroum</name>
    <dbReference type="NCBI Taxonomy" id="1208366"/>
    <lineage>
        <taxon>Eukaryota</taxon>
        <taxon>Fungi</taxon>
        <taxon>Dikarya</taxon>
        <taxon>Ascomycota</taxon>
        <taxon>Pezizomycotina</taxon>
        <taxon>Sordariomycetes</taxon>
        <taxon>Hypocreomycetidae</taxon>
        <taxon>Hypocreales</taxon>
        <taxon>Nectriaceae</taxon>
        <taxon>Fusarium</taxon>
        <taxon>Fusarium lateritium species complex</taxon>
    </lineage>
</organism>
<dbReference type="InterPro" id="IPR053137">
    <property type="entry name" value="NLR-like"/>
</dbReference>
<reference evidence="2" key="2">
    <citation type="submission" date="2020-05" db="EMBL/GenBank/DDBJ databases">
        <authorList>
            <person name="Kim H.-S."/>
            <person name="Proctor R.H."/>
            <person name="Brown D.W."/>
        </authorList>
    </citation>
    <scope>NUCLEOTIDE SEQUENCE</scope>
    <source>
        <strain evidence="2">NRRL 20472</strain>
    </source>
</reference>
<sequence length="793" mass="90128">MSRSTHEQYGISHSQFRDHTIIHQGNVQGNVYYNNLPHRSARPETVRVIPYPRNEDLVRREYLIDKLDELLPQIRGSHAALWGLGGSGHRLTNIPSKTQIALDYAYRRCDADDKCCVFWVHADNQATFAADYKSIGKKLQVNQRLDGSDLLNAVRDEIEAQSKWVMVLDNADDLRLFGVGQQTKEDGMTDSLYKYVPHAPQGTVLWTSRDARIAGTLVGSPRGIAVRSMALEEAETLLGIARGESGALGEADVDTLLEELQYLPLAVSQAGLYMRRMSMSAEQYLARLRQGRTRWEMLKISDTDRHRRPEVSNSVLETWRISIERIRTESEMSYRMLHVVAYVDNQDIPHEMLLATAKQLNDGDGNSTGRATELDILGDVARLEELSFLSLRRSEDGERSYEMHKLVQEAVRYGLRIRSPSEANSDHALGADFQPAKDEAYYAGKALQVVGSLFPVSESSSWARCEQYVTHAIRVGEWAEVAGTELNTASLLWGVSRFLYDRGRWREKEPIDIRSWKLRRHVLGEKHPDTISSMSGLATTYHGLGRYNEAESIVSEGLKLRQEMLGERHPKTFSSMDGLGSIYYALGRYNEAEKIQHEALELQREVLGEKDPATLRTMCNLGSTYYALDRYNEAEKLHHEVLELQREVLGEKDPATLWTMCNLGSIYYMLGRYNDAEEIEHKTLELQREVLGEKQPDTIRSIFNVAATHYRQGRYDKAEQLHQKALDLRRLVLGENHPDTIVSMTQLAEAQEALQQASCLVKSDQSSTVSLWKGMRRKTGAFRKSMFSRNQAP</sequence>
<accession>A0A8H4TK65</accession>
<dbReference type="SMART" id="SM00028">
    <property type="entry name" value="TPR"/>
    <property type="match status" value="5"/>
</dbReference>
<dbReference type="AlphaFoldDB" id="A0A8H4TK65"/>
<name>A0A8H4TK65_9HYPO</name>
<dbReference type="Gene3D" id="3.40.50.300">
    <property type="entry name" value="P-loop containing nucleotide triphosphate hydrolases"/>
    <property type="match status" value="1"/>
</dbReference>
<dbReference type="EMBL" id="JABEXW010000666">
    <property type="protein sequence ID" value="KAF4959264.1"/>
    <property type="molecule type" value="Genomic_DNA"/>
</dbReference>
<dbReference type="Gene3D" id="1.25.40.10">
    <property type="entry name" value="Tetratricopeptide repeat domain"/>
    <property type="match status" value="2"/>
</dbReference>
<dbReference type="OrthoDB" id="5986190at2759"/>
<dbReference type="Pfam" id="PF13374">
    <property type="entry name" value="TPR_10"/>
    <property type="match status" value="1"/>
</dbReference>
<dbReference type="InterPro" id="IPR011990">
    <property type="entry name" value="TPR-like_helical_dom_sf"/>
</dbReference>
<feature type="repeat" description="TPR" evidence="1">
    <location>
        <begin position="615"/>
        <end position="648"/>
    </location>
</feature>
<evidence type="ECO:0000313" key="3">
    <source>
        <dbReference type="Proteomes" id="UP000622797"/>
    </source>
</evidence>
<dbReference type="PROSITE" id="PS50005">
    <property type="entry name" value="TPR"/>
    <property type="match status" value="2"/>
</dbReference>